<dbReference type="AlphaFoldDB" id="A0A0E2H705"/>
<dbReference type="PANTHER" id="PTHR33627:SF1">
    <property type="entry name" value="TRANSPOSASE"/>
    <property type="match status" value="1"/>
</dbReference>
<name>A0A0E2H705_9FIRM</name>
<organism evidence="1 2">
    <name type="scientific">[Clostridium] clostridioforme 90A8</name>
    <dbReference type="NCBI Taxonomy" id="999408"/>
    <lineage>
        <taxon>Bacteria</taxon>
        <taxon>Bacillati</taxon>
        <taxon>Bacillota</taxon>
        <taxon>Clostridia</taxon>
        <taxon>Lachnospirales</taxon>
        <taxon>Lachnospiraceae</taxon>
        <taxon>Enterocloster</taxon>
    </lineage>
</organism>
<evidence type="ECO:0000313" key="2">
    <source>
        <dbReference type="Proteomes" id="UP000013085"/>
    </source>
</evidence>
<dbReference type="SUPFAM" id="SSF53098">
    <property type="entry name" value="Ribonuclease H-like"/>
    <property type="match status" value="1"/>
</dbReference>
<dbReference type="PATRIC" id="fig|999408.3.peg.3918"/>
<accession>A0A0E2H705</accession>
<evidence type="ECO:0000313" key="1">
    <source>
        <dbReference type="EMBL" id="ENZ12025.1"/>
    </source>
</evidence>
<dbReference type="Proteomes" id="UP000013085">
    <property type="component" value="Unassembled WGS sequence"/>
</dbReference>
<dbReference type="HOGENOM" id="CLU_2069003_0_0_9"/>
<dbReference type="InterPro" id="IPR039365">
    <property type="entry name" value="IS701-like"/>
</dbReference>
<comment type="caution">
    <text evidence="1">The sequence shown here is derived from an EMBL/GenBank/DDBJ whole genome shotgun (WGS) entry which is preliminary data.</text>
</comment>
<sequence length="144" mass="16527">MLAEGAKGPILAERKFLRCFSGRADGSRNYVKPGEEIWIYLRKYADGEIKYFVSNAPADLPVGELDRAATLRRPIEQCFEECKSNLGMGDYECRSYQGWNRHMLFVMIIHLFATQIRESFKKSNPIDDADGNQTDAWDNCIYSN</sequence>
<evidence type="ECO:0008006" key="3">
    <source>
        <dbReference type="Google" id="ProtNLM"/>
    </source>
</evidence>
<reference evidence="1 2" key="1">
    <citation type="submission" date="2013-01" db="EMBL/GenBank/DDBJ databases">
        <title>The Genome Sequence of Clostridium clostridioforme 90A8.</title>
        <authorList>
            <consortium name="The Broad Institute Genome Sequencing Platform"/>
            <person name="Earl A."/>
            <person name="Ward D."/>
            <person name="Feldgarden M."/>
            <person name="Gevers D."/>
            <person name="Courvalin P."/>
            <person name="Lambert T."/>
            <person name="Walker B."/>
            <person name="Young S.K."/>
            <person name="Zeng Q."/>
            <person name="Gargeya S."/>
            <person name="Fitzgerald M."/>
            <person name="Haas B."/>
            <person name="Abouelleil A."/>
            <person name="Alvarado L."/>
            <person name="Arachchi H.M."/>
            <person name="Berlin A.M."/>
            <person name="Chapman S.B."/>
            <person name="Dewar J."/>
            <person name="Goldberg J."/>
            <person name="Griggs A."/>
            <person name="Gujja S."/>
            <person name="Hansen M."/>
            <person name="Howarth C."/>
            <person name="Imamovic A."/>
            <person name="Larimer J."/>
            <person name="McCowan C."/>
            <person name="Murphy C."/>
            <person name="Neiman D."/>
            <person name="Pearson M."/>
            <person name="Priest M."/>
            <person name="Roberts A."/>
            <person name="Saif S."/>
            <person name="Shea T."/>
            <person name="Sisk P."/>
            <person name="Sykes S."/>
            <person name="Wortman J."/>
            <person name="Nusbaum C."/>
            <person name="Birren B."/>
        </authorList>
    </citation>
    <scope>NUCLEOTIDE SEQUENCE [LARGE SCALE GENOMIC DNA]</scope>
    <source>
        <strain evidence="1 2">90A8</strain>
    </source>
</reference>
<dbReference type="InterPro" id="IPR012337">
    <property type="entry name" value="RNaseH-like_sf"/>
</dbReference>
<dbReference type="RefSeq" id="WP_002593731.1">
    <property type="nucleotide sequence ID" value="NZ_KB850980.1"/>
</dbReference>
<protein>
    <recommendedName>
        <fullName evidence="3">Transposase IS4-like domain-containing protein</fullName>
    </recommendedName>
</protein>
<dbReference type="EMBL" id="AGYR01000040">
    <property type="protein sequence ID" value="ENZ12025.1"/>
    <property type="molecule type" value="Genomic_DNA"/>
</dbReference>
<gene>
    <name evidence="1" type="ORF">HMPREF1090_03654</name>
</gene>
<proteinExistence type="predicted"/>
<dbReference type="PANTHER" id="PTHR33627">
    <property type="entry name" value="TRANSPOSASE"/>
    <property type="match status" value="1"/>
</dbReference>